<name>A0A8D9UHM2_9VIRU</name>
<protein>
    <submittedName>
        <fullName evidence="1">Uncharacterized protein</fullName>
    </submittedName>
</protein>
<proteinExistence type="predicted"/>
<sequence>MKKSINKMSNEELRVAATEKKTLKNGKKVFTDRAIAAQTRLYEESFSSCSRGYYIPTREDDTILLSDEW</sequence>
<dbReference type="EMBL" id="BK029940">
    <property type="protein sequence ID" value="DAD55738.1"/>
    <property type="molecule type" value="Genomic_DNA"/>
</dbReference>
<organism evidence="1">
    <name type="scientific">Bacteriophage sp</name>
    <dbReference type="NCBI Taxonomy" id="38018"/>
    <lineage>
        <taxon>Viruses</taxon>
    </lineage>
</organism>
<reference evidence="1" key="1">
    <citation type="journal article" date="2021" name="Proc. Natl. Acad. Sci. U.S.A.">
        <title>A Catalog of Tens of Thousands of Viruses from Human Metagenomes Reveals Hidden Associations with Chronic Diseases.</title>
        <authorList>
            <person name="Tisza M.J."/>
            <person name="Buck C.B."/>
        </authorList>
    </citation>
    <scope>NUCLEOTIDE SEQUENCE</scope>
    <source>
        <strain evidence="1">CtOZu12</strain>
    </source>
</reference>
<evidence type="ECO:0000313" key="1">
    <source>
        <dbReference type="EMBL" id="DAD55738.1"/>
    </source>
</evidence>
<accession>A0A8D9UHM2</accession>